<feature type="compositionally biased region" description="Acidic residues" evidence="1">
    <location>
        <begin position="36"/>
        <end position="52"/>
    </location>
</feature>
<dbReference type="Proteomes" id="UP000814243">
    <property type="component" value="Unassembled WGS sequence"/>
</dbReference>
<evidence type="ECO:0000256" key="1">
    <source>
        <dbReference type="SAM" id="MobiDB-lite"/>
    </source>
</evidence>
<dbReference type="AlphaFoldDB" id="A0A922M6M5"/>
<evidence type="ECO:0000313" key="3">
    <source>
        <dbReference type="Proteomes" id="UP000814243"/>
    </source>
</evidence>
<feature type="compositionally biased region" description="Basic and acidic residues" evidence="1">
    <location>
        <begin position="53"/>
        <end position="64"/>
    </location>
</feature>
<name>A0A922M6M5_SPOEX</name>
<comment type="caution">
    <text evidence="2">The sequence shown here is derived from an EMBL/GenBank/DDBJ whole genome shotgun (WGS) entry which is preliminary data.</text>
</comment>
<dbReference type="EMBL" id="JACEFF010000776">
    <property type="protein sequence ID" value="KAH9631120.1"/>
    <property type="molecule type" value="Genomic_DNA"/>
</dbReference>
<protein>
    <submittedName>
        <fullName evidence="2">Uncharacterized protein</fullName>
    </submittedName>
</protein>
<reference evidence="2" key="1">
    <citation type="journal article" date="2021" name="G3 (Bethesda)">
        <title>Genome and transcriptome analysis of the beet armyworm Spodoptera exigua reveals targets for pest control. .</title>
        <authorList>
            <person name="Simon S."/>
            <person name="Breeschoten T."/>
            <person name="Jansen H.J."/>
            <person name="Dirks R.P."/>
            <person name="Schranz M.E."/>
            <person name="Ros V.I.D."/>
        </authorList>
    </citation>
    <scope>NUCLEOTIDE SEQUENCE</scope>
    <source>
        <strain evidence="2">TB_SE_WUR_2020</strain>
    </source>
</reference>
<proteinExistence type="predicted"/>
<feature type="region of interest" description="Disordered" evidence="1">
    <location>
        <begin position="26"/>
        <end position="96"/>
    </location>
</feature>
<sequence>MRPYIILNVLGIQEDFMVGRIVTSSNYATESSSSESSDDNEEEEEKEEEEERTEDRVQQVRIKQEPSTSETCSAAVVLEEQPSAPAQPKKRKLPRSLDALDSKLQEALKILKKSDLSRKKDECDTFGEYIAISLRKHDERTQSMIKQAINNILFKQGLRMYSAGQYTVVLTGDDEKPLVCEEK</sequence>
<evidence type="ECO:0000313" key="2">
    <source>
        <dbReference type="EMBL" id="KAH9631120.1"/>
    </source>
</evidence>
<organism evidence="2 3">
    <name type="scientific">Spodoptera exigua</name>
    <name type="common">Beet armyworm</name>
    <name type="synonym">Noctua fulgens</name>
    <dbReference type="NCBI Taxonomy" id="7107"/>
    <lineage>
        <taxon>Eukaryota</taxon>
        <taxon>Metazoa</taxon>
        <taxon>Ecdysozoa</taxon>
        <taxon>Arthropoda</taxon>
        <taxon>Hexapoda</taxon>
        <taxon>Insecta</taxon>
        <taxon>Pterygota</taxon>
        <taxon>Neoptera</taxon>
        <taxon>Endopterygota</taxon>
        <taxon>Lepidoptera</taxon>
        <taxon>Glossata</taxon>
        <taxon>Ditrysia</taxon>
        <taxon>Noctuoidea</taxon>
        <taxon>Noctuidae</taxon>
        <taxon>Amphipyrinae</taxon>
        <taxon>Spodoptera</taxon>
    </lineage>
</organism>
<accession>A0A922M6M5</accession>
<gene>
    <name evidence="2" type="ORF">HF086_008622</name>
</gene>